<reference evidence="1 2" key="1">
    <citation type="journal article" date="2012" name="PLoS Pathog.">
        <title>Diverse lifestyles and strategies of plant pathogenesis encoded in the genomes of eighteen Dothideomycetes fungi.</title>
        <authorList>
            <person name="Ohm R.A."/>
            <person name="Feau N."/>
            <person name="Henrissat B."/>
            <person name="Schoch C.L."/>
            <person name="Horwitz B.A."/>
            <person name="Barry K.W."/>
            <person name="Condon B.J."/>
            <person name="Copeland A.C."/>
            <person name="Dhillon B."/>
            <person name="Glaser F."/>
            <person name="Hesse C.N."/>
            <person name="Kosti I."/>
            <person name="LaButti K."/>
            <person name="Lindquist E.A."/>
            <person name="Lucas S."/>
            <person name="Salamov A.A."/>
            <person name="Bradshaw R.E."/>
            <person name="Ciuffetti L."/>
            <person name="Hamelin R.C."/>
            <person name="Kema G.H.J."/>
            <person name="Lawrence C."/>
            <person name="Scott J.A."/>
            <person name="Spatafora J.W."/>
            <person name="Turgeon B.G."/>
            <person name="de Wit P.J.G.M."/>
            <person name="Zhong S."/>
            <person name="Goodwin S.B."/>
            <person name="Grigoriev I.V."/>
        </authorList>
    </citation>
    <scope>NUCLEOTIDE SEQUENCE [LARGE SCALE GENOMIC DNA]</scope>
    <source>
        <strain evidence="1 2">UAMH 10762</strain>
    </source>
</reference>
<dbReference type="AlphaFoldDB" id="M2M4B8"/>
<dbReference type="eggNOG" id="ENOG502RGGJ">
    <property type="taxonomic scope" value="Eukaryota"/>
</dbReference>
<sequence>MVAQDATRARPVVDIQRYDKFPPASRERELKKVADTFVSSGRNVFVHHVQAVLELRRTALLASGTTKKKYPKTAAQLWHGLEVAQRDERFCWSELVARCLRNSINKGEVSHGECLRHAGRRGEQAEYLWHAELAVSHYLGIPAPSPNSGTLAAPGSEHEDVVAKGNMTLVLEERQFEEPETGDETIFTAENDTELSNATMQLSLDGALDKDELRIGQINTSHDPANSDALLDTLPDRFEVEPRTLYSHLARYDFEQVRLAEAKHRTAMLRQLADLLDKTGKELFYYYLVPHLCQEYRPPRDGSTVTGKAGDVWRFLPGMQKNLWCSASNALKKQLGDGDVTGLDILLLGSSEPQVLRLHGMAEEAIQLHMQRRVTGKA</sequence>
<dbReference type="Proteomes" id="UP000011761">
    <property type="component" value="Unassembled WGS sequence"/>
</dbReference>
<gene>
    <name evidence="1" type="ORF">BAUCODRAFT_39604</name>
</gene>
<dbReference type="OMA" id="QINTSHD"/>
<name>M2M4B8_BAUPA</name>
<organism evidence="1 2">
    <name type="scientific">Baudoinia panamericana (strain UAMH 10762)</name>
    <name type="common">Angels' share fungus</name>
    <name type="synonym">Baudoinia compniacensis (strain UAMH 10762)</name>
    <dbReference type="NCBI Taxonomy" id="717646"/>
    <lineage>
        <taxon>Eukaryota</taxon>
        <taxon>Fungi</taxon>
        <taxon>Dikarya</taxon>
        <taxon>Ascomycota</taxon>
        <taxon>Pezizomycotina</taxon>
        <taxon>Dothideomycetes</taxon>
        <taxon>Dothideomycetidae</taxon>
        <taxon>Mycosphaerellales</taxon>
        <taxon>Teratosphaeriaceae</taxon>
        <taxon>Baudoinia</taxon>
    </lineage>
</organism>
<dbReference type="OrthoDB" id="3648584at2759"/>
<dbReference type="EMBL" id="KB445564">
    <property type="protein sequence ID" value="EMC91431.1"/>
    <property type="molecule type" value="Genomic_DNA"/>
</dbReference>
<accession>M2M4B8</accession>
<dbReference type="GeneID" id="19113839"/>
<keyword evidence="2" id="KW-1185">Reference proteome</keyword>
<dbReference type="RefSeq" id="XP_007681426.1">
    <property type="nucleotide sequence ID" value="XM_007683236.1"/>
</dbReference>
<dbReference type="KEGG" id="bcom:BAUCODRAFT_39604"/>
<dbReference type="HOGENOM" id="CLU_731559_0_0_1"/>
<evidence type="ECO:0000313" key="2">
    <source>
        <dbReference type="Proteomes" id="UP000011761"/>
    </source>
</evidence>
<evidence type="ECO:0000313" key="1">
    <source>
        <dbReference type="EMBL" id="EMC91431.1"/>
    </source>
</evidence>
<protein>
    <submittedName>
        <fullName evidence="1">Uncharacterized protein</fullName>
    </submittedName>
</protein>
<proteinExistence type="predicted"/>